<comment type="caution">
    <text evidence="1">The sequence shown here is derived from an EMBL/GenBank/DDBJ whole genome shotgun (WGS) entry which is preliminary data.</text>
</comment>
<sequence length="131" mass="14495">MNEGAWRCIARSPKQICVTTETRGILSFLTVGSDISVVLEEERVLSWVQECFSPVEVFGYLEQCDVSFVKQPTVTHKIVPHASPPEIDTHLILRAILIVPSSDLSLDVWNSVVEELEVELGRVGFIGENGG</sequence>
<keyword evidence="2" id="KW-1185">Reference proteome</keyword>
<name>A0A9P8AEC0_9AGAR</name>
<dbReference type="Proteomes" id="UP001049176">
    <property type="component" value="Chromosome 1"/>
</dbReference>
<dbReference type="KEGG" id="more:E1B28_000624"/>
<organism evidence="1 2">
    <name type="scientific">Marasmius oreades</name>
    <name type="common">fairy-ring Marasmius</name>
    <dbReference type="NCBI Taxonomy" id="181124"/>
    <lineage>
        <taxon>Eukaryota</taxon>
        <taxon>Fungi</taxon>
        <taxon>Dikarya</taxon>
        <taxon>Basidiomycota</taxon>
        <taxon>Agaricomycotina</taxon>
        <taxon>Agaricomycetes</taxon>
        <taxon>Agaricomycetidae</taxon>
        <taxon>Agaricales</taxon>
        <taxon>Marasmiineae</taxon>
        <taxon>Marasmiaceae</taxon>
        <taxon>Marasmius</taxon>
    </lineage>
</organism>
<reference evidence="1" key="1">
    <citation type="journal article" date="2021" name="Genome Biol. Evol.">
        <title>The assembled and annotated genome of the fairy-ring fungus Marasmius oreades.</title>
        <authorList>
            <person name="Hiltunen M."/>
            <person name="Ament-Velasquez S.L."/>
            <person name="Johannesson H."/>
        </authorList>
    </citation>
    <scope>NUCLEOTIDE SEQUENCE</scope>
    <source>
        <strain evidence="1">03SP1</strain>
    </source>
</reference>
<dbReference type="OrthoDB" id="3258172at2759"/>
<proteinExistence type="predicted"/>
<accession>A0A9P8AEC0</accession>
<evidence type="ECO:0000313" key="2">
    <source>
        <dbReference type="Proteomes" id="UP001049176"/>
    </source>
</evidence>
<dbReference type="RefSeq" id="XP_043015181.1">
    <property type="nucleotide sequence ID" value="XM_043146479.1"/>
</dbReference>
<dbReference type="GeneID" id="66069700"/>
<protein>
    <submittedName>
        <fullName evidence="1">Uncharacterized protein</fullName>
    </submittedName>
</protein>
<dbReference type="EMBL" id="CM032181">
    <property type="protein sequence ID" value="KAG7098711.1"/>
    <property type="molecule type" value="Genomic_DNA"/>
</dbReference>
<dbReference type="AlphaFoldDB" id="A0A9P8AEC0"/>
<evidence type="ECO:0000313" key="1">
    <source>
        <dbReference type="EMBL" id="KAG7098711.1"/>
    </source>
</evidence>
<gene>
    <name evidence="1" type="ORF">E1B28_000624</name>
</gene>